<name>A0ABS5YQI1_9ACTN</name>
<accession>A0ABS5YQI1</accession>
<evidence type="ECO:0000313" key="3">
    <source>
        <dbReference type="Proteomes" id="UP001519654"/>
    </source>
</evidence>
<feature type="chain" id="PRO_5045600104" evidence="1">
    <location>
        <begin position="22"/>
        <end position="133"/>
    </location>
</feature>
<feature type="signal peptide" evidence="1">
    <location>
        <begin position="1"/>
        <end position="21"/>
    </location>
</feature>
<keyword evidence="1" id="KW-0732">Signal</keyword>
<dbReference type="RefSeq" id="WP_215788222.1">
    <property type="nucleotide sequence ID" value="NZ_JAHKKG010000005.1"/>
</dbReference>
<gene>
    <name evidence="2" type="ORF">KOI35_15885</name>
</gene>
<dbReference type="EMBL" id="JAHKKG010000005">
    <property type="protein sequence ID" value="MBU2664984.1"/>
    <property type="molecule type" value="Genomic_DNA"/>
</dbReference>
<comment type="caution">
    <text evidence="2">The sequence shown here is derived from an EMBL/GenBank/DDBJ whole genome shotgun (WGS) entry which is preliminary data.</text>
</comment>
<reference evidence="2 3" key="1">
    <citation type="submission" date="2021-06" db="EMBL/GenBank/DDBJ databases">
        <title>Actinoplanes lichenicola sp. nov., and Actinoplanes ovalisporus sp. nov., isolated from lichen in Thailand.</title>
        <authorList>
            <person name="Saeng-In P."/>
            <person name="Kanchanasin P."/>
            <person name="Yuki M."/>
            <person name="Kudo T."/>
            <person name="Ohkuma M."/>
            <person name="Phongsopitanun W."/>
            <person name="Tanasupawat S."/>
        </authorList>
    </citation>
    <scope>NUCLEOTIDE SEQUENCE [LARGE SCALE GENOMIC DNA]</scope>
    <source>
        <strain evidence="2 3">NBRC 110975</strain>
    </source>
</reference>
<dbReference type="Proteomes" id="UP001519654">
    <property type="component" value="Unassembled WGS sequence"/>
</dbReference>
<sequence length="133" mass="14102">MQKLKSALLAAVVAAPLALFAATPGVAAAPAHRVASVKLTGYTRVVKGVTHYRSLGAVHATMQILPRRSGQVTVSLQHRSGQKWITDQTATFATTTTGSAWVGLVSGNRKWTYRYVVSTVASPRVATPAFIVD</sequence>
<organism evidence="2 3">
    <name type="scientific">Paractinoplanes bogorensis</name>
    <dbReference type="NCBI Taxonomy" id="1610840"/>
    <lineage>
        <taxon>Bacteria</taxon>
        <taxon>Bacillati</taxon>
        <taxon>Actinomycetota</taxon>
        <taxon>Actinomycetes</taxon>
        <taxon>Micromonosporales</taxon>
        <taxon>Micromonosporaceae</taxon>
        <taxon>Paractinoplanes</taxon>
    </lineage>
</organism>
<proteinExistence type="predicted"/>
<evidence type="ECO:0000313" key="2">
    <source>
        <dbReference type="EMBL" id="MBU2664984.1"/>
    </source>
</evidence>
<protein>
    <submittedName>
        <fullName evidence="2">Uncharacterized protein</fullName>
    </submittedName>
</protein>
<evidence type="ECO:0000256" key="1">
    <source>
        <dbReference type="SAM" id="SignalP"/>
    </source>
</evidence>
<keyword evidence="3" id="KW-1185">Reference proteome</keyword>